<evidence type="ECO:0000259" key="9">
    <source>
        <dbReference type="PROSITE" id="PS50157"/>
    </source>
</evidence>
<feature type="compositionally biased region" description="Low complexity" evidence="7">
    <location>
        <begin position="478"/>
        <end position="488"/>
    </location>
</feature>
<dbReference type="InterPro" id="IPR036864">
    <property type="entry name" value="Zn2-C6_fun-type_DNA-bd_sf"/>
</dbReference>
<keyword evidence="11" id="KW-1185">Reference proteome</keyword>
<dbReference type="Gene3D" id="4.10.240.10">
    <property type="entry name" value="Zn(2)-C6 fungal-type DNA-binding domain"/>
    <property type="match status" value="1"/>
</dbReference>
<keyword evidence="6" id="KW-0863">Zinc-finger</keyword>
<evidence type="ECO:0000256" key="7">
    <source>
        <dbReference type="SAM" id="MobiDB-lite"/>
    </source>
</evidence>
<dbReference type="GO" id="GO:0008270">
    <property type="term" value="F:zinc ion binding"/>
    <property type="evidence" value="ECO:0007669"/>
    <property type="project" value="UniProtKB-KW"/>
</dbReference>
<dbReference type="AlphaFoldDB" id="A0A8X7T3J8"/>
<keyword evidence="2" id="KW-0862">Zinc</keyword>
<feature type="compositionally biased region" description="Polar residues" evidence="7">
    <location>
        <begin position="566"/>
        <end position="596"/>
    </location>
</feature>
<evidence type="ECO:0008006" key="12">
    <source>
        <dbReference type="Google" id="ProtNLM"/>
    </source>
</evidence>
<keyword evidence="1" id="KW-0479">Metal-binding</keyword>
<feature type="compositionally biased region" description="Basic residues" evidence="7">
    <location>
        <begin position="240"/>
        <end position="254"/>
    </location>
</feature>
<feature type="compositionally biased region" description="Low complexity" evidence="7">
    <location>
        <begin position="330"/>
        <end position="355"/>
    </location>
</feature>
<proteinExistence type="predicted"/>
<keyword evidence="4" id="KW-0804">Transcription</keyword>
<feature type="domain" description="C2H2-type" evidence="9">
    <location>
        <begin position="39"/>
        <end position="68"/>
    </location>
</feature>
<feature type="region of interest" description="Disordered" evidence="7">
    <location>
        <begin position="1"/>
        <end position="36"/>
    </location>
</feature>
<dbReference type="PANTHER" id="PTHR47660:SF2">
    <property type="entry name" value="TRANSCRIPTION FACTOR WITH C2H2 AND ZN(2)-CYS(6) DNA BINDING DOMAIN (EUROFUNG)"/>
    <property type="match status" value="1"/>
</dbReference>
<dbReference type="PROSITE" id="PS50157">
    <property type="entry name" value="ZINC_FINGER_C2H2_2"/>
    <property type="match status" value="1"/>
</dbReference>
<evidence type="ECO:0000256" key="6">
    <source>
        <dbReference type="PROSITE-ProRule" id="PRU00042"/>
    </source>
</evidence>
<evidence type="ECO:0000256" key="1">
    <source>
        <dbReference type="ARBA" id="ARBA00022723"/>
    </source>
</evidence>
<protein>
    <recommendedName>
        <fullName evidence="12">Zn(2)-C6 fungal-type domain-containing protein</fullName>
    </recommendedName>
</protein>
<feature type="compositionally biased region" description="Low complexity" evidence="7">
    <location>
        <begin position="176"/>
        <end position="187"/>
    </location>
</feature>
<evidence type="ECO:0000256" key="5">
    <source>
        <dbReference type="ARBA" id="ARBA00023242"/>
    </source>
</evidence>
<feature type="compositionally biased region" description="Gly residues" evidence="7">
    <location>
        <begin position="456"/>
        <end position="472"/>
    </location>
</feature>
<keyword evidence="5" id="KW-0539">Nucleus</keyword>
<keyword evidence="3" id="KW-0805">Transcription regulation</keyword>
<comment type="caution">
    <text evidence="10">The sequence shown here is derived from an EMBL/GenBank/DDBJ whole genome shotgun (WGS) entry which is preliminary data.</text>
</comment>
<feature type="region of interest" description="Disordered" evidence="7">
    <location>
        <begin position="559"/>
        <end position="613"/>
    </location>
</feature>
<dbReference type="Proteomes" id="UP000078113">
    <property type="component" value="Unassembled WGS sequence"/>
</dbReference>
<evidence type="ECO:0000256" key="2">
    <source>
        <dbReference type="ARBA" id="ARBA00022833"/>
    </source>
</evidence>
<sequence>MAASSTSSSSSLTPPAQSNNASLPMTTSGGHSTSSEQGWICQNCGKIFAREDLLRRHLAREARALAQPALDRQKSCYECARSKARCDLEVPSCGRCRSKGKNCTYAPRSGNPNVRRARAQGILSITSEPASQSGPSSPALPPLSHFAHGAPHQHQHHHHHPQHQLDHIQSQPFYPHPSSTSSGSMPSLAQEFVPTTSHSVPPWPAQSPYMIPASQQQPNIHHHHHHHQPHPHHLQAGGPPHHHHHQPQHPHQHFRHESIGGASGYESEENSIAPYVGPNDGTSAAPSNGWLDALSHIRAHRTMSVSTTDSIHTSSTHGTTDAPQPPPEFGSSSSSMSHGSNYADYQQQPQQHPHQVGFVPPTRTDSPTSFAHPTDHYQQQQQQQQQQHSNSSGSSTSSSAVPHASYHPSAPVFPPPGSSTQQPYRRRTTGIVTDLDRSRAGYDERDEGEETPVAGPGLGGHRNSLGGGGGGGERYDEGSNGESAAEAGNNANGLAATAAALLRTRHALDPRTQSFSGPSGTGQDAPGSTGGGGGSAFQKSASVGMFDLAAFGSSNTNGGGGEASLLSPSSHLRPNSGSTSAKLRNLPSLNTSDTIRNSGLGGGAPGAGGSGAGNAGPGLNTALRSAIFNSLNTADISRWLEEPVIASPLYRMGPSFTFSGEFGEPDPSLMGLDPQNLMGLDSMGQHQLGVAGGDGVGITMGDVHVDSGANSLADMTAALSTVPSAESVGGHSQPQPQQEQGSGYGGDAQMKGAFDSAPPSIGQHASTGALPQQTEPLHQLPGEAVDAASDRPVINALQWWNITQASPSLPHAFVEDLARSCASHFLSYPALLVLADPTAPVPPFMHRAWLAFLRPHTPRALAVARVLLAGHHVRLPTSEDVVWTQIAGEVADLVRNAEGEIRAHREAQSMRLSLPAAVLGGGVSLPGGGEEAEGENANASTSGVPIATPEDERACLAFSSASALWFYIVLIILSDEPASGRHVSMDLLHAALCTLSEMAKVLAKRVQELDEVEKAWKAQEGGKGRQEQQRSQSMADKQARLYRFGYTETLRRTAFACYALLVLQRFRDGAAELQIRLGASAEIVLGLGLPAPAGVFEAGASPQWERAGDSVWETLKGKRDDDLGTAGEDASAVAGHRGTGSAGDGSSEQERPSPRGTELSARYTLRDVLDARAKAGASSSGTSGTGMCPRMAAYLEYADGFTHVCLAVALALDGDLAGAGGKDVMME</sequence>
<dbReference type="PROSITE" id="PS00463">
    <property type="entry name" value="ZN2_CY6_FUNGAL_1"/>
    <property type="match status" value="1"/>
</dbReference>
<accession>A0A8X7T3J8</accession>
<reference evidence="10" key="1">
    <citation type="submission" date="2016-04" db="EMBL/GenBank/DDBJ databases">
        <authorList>
            <person name="Nguyen H.D."/>
            <person name="Samba Siva P."/>
            <person name="Cullis J."/>
            <person name="Levesque C.A."/>
            <person name="Hambleton S."/>
        </authorList>
    </citation>
    <scope>NUCLEOTIDE SEQUENCE</scope>
    <source>
        <strain evidence="10">DAOMC 236422</strain>
    </source>
</reference>
<feature type="compositionally biased region" description="Low complexity" evidence="7">
    <location>
        <begin position="1"/>
        <end position="11"/>
    </location>
</feature>
<feature type="region of interest" description="Disordered" evidence="7">
    <location>
        <begin position="510"/>
        <end position="538"/>
    </location>
</feature>
<feature type="compositionally biased region" description="Polar residues" evidence="7">
    <location>
        <begin position="12"/>
        <end position="36"/>
    </location>
</feature>
<evidence type="ECO:0000313" key="10">
    <source>
        <dbReference type="EMBL" id="KAE8266403.1"/>
    </source>
</evidence>
<dbReference type="PANTHER" id="PTHR47660">
    <property type="entry name" value="TRANSCRIPTION FACTOR WITH C2H2 AND ZN(2)-CYS(6) DNA BINDING DOMAIN (EUROFUNG)-RELATED-RELATED"/>
    <property type="match status" value="1"/>
</dbReference>
<feature type="compositionally biased region" description="Low complexity" evidence="7">
    <location>
        <begin position="729"/>
        <end position="741"/>
    </location>
</feature>
<reference evidence="10" key="2">
    <citation type="journal article" date="2019" name="IMA Fungus">
        <title>Genome sequencing and comparison of five Tilletia species to identify candidate genes for the detection of regulated species infecting wheat.</title>
        <authorList>
            <person name="Nguyen H.D.T."/>
            <person name="Sultana T."/>
            <person name="Kesanakurti P."/>
            <person name="Hambleton S."/>
        </authorList>
    </citation>
    <scope>NUCLEOTIDE SEQUENCE</scope>
    <source>
        <strain evidence="10">DAOMC 236422</strain>
    </source>
</reference>
<feature type="compositionally biased region" description="Gly residues" evidence="7">
    <location>
        <begin position="599"/>
        <end position="613"/>
    </location>
</feature>
<feature type="compositionally biased region" description="Basic and acidic residues" evidence="7">
    <location>
        <begin position="434"/>
        <end position="443"/>
    </location>
</feature>
<dbReference type="Pfam" id="PF00172">
    <property type="entry name" value="Zn_clus"/>
    <property type="match status" value="1"/>
</dbReference>
<feature type="compositionally biased region" description="Basic residues" evidence="7">
    <location>
        <begin position="220"/>
        <end position="233"/>
    </location>
</feature>
<dbReference type="InterPro" id="IPR013087">
    <property type="entry name" value="Znf_C2H2_type"/>
</dbReference>
<feature type="compositionally biased region" description="Polar residues" evidence="7">
    <location>
        <begin position="763"/>
        <end position="774"/>
    </location>
</feature>
<dbReference type="InterPro" id="IPR001138">
    <property type="entry name" value="Zn2Cys6_DnaBD"/>
</dbReference>
<feature type="region of interest" description="Disordered" evidence="7">
    <location>
        <begin position="1117"/>
        <end position="1161"/>
    </location>
</feature>
<gene>
    <name evidence="10" type="ORF">A4X09_0g5941</name>
</gene>
<feature type="region of interest" description="Disordered" evidence="7">
    <location>
        <begin position="127"/>
        <end position="280"/>
    </location>
</feature>
<dbReference type="SUPFAM" id="SSF57701">
    <property type="entry name" value="Zn2/Cys6 DNA-binding domain"/>
    <property type="match status" value="1"/>
</dbReference>
<organism evidence="10 11">
    <name type="scientific">Tilletia walkeri</name>
    <dbReference type="NCBI Taxonomy" id="117179"/>
    <lineage>
        <taxon>Eukaryota</taxon>
        <taxon>Fungi</taxon>
        <taxon>Dikarya</taxon>
        <taxon>Basidiomycota</taxon>
        <taxon>Ustilaginomycotina</taxon>
        <taxon>Exobasidiomycetes</taxon>
        <taxon>Tilletiales</taxon>
        <taxon>Tilletiaceae</taxon>
        <taxon>Tilletia</taxon>
    </lineage>
</organism>
<feature type="region of interest" description="Disordered" evidence="7">
    <location>
        <begin position="721"/>
        <end position="774"/>
    </location>
</feature>
<evidence type="ECO:0000256" key="4">
    <source>
        <dbReference type="ARBA" id="ARBA00023163"/>
    </source>
</evidence>
<feature type="region of interest" description="Disordered" evidence="7">
    <location>
        <begin position="303"/>
        <end position="488"/>
    </location>
</feature>
<dbReference type="PROSITE" id="PS50048">
    <property type="entry name" value="ZN2_CY6_FUNGAL_2"/>
    <property type="match status" value="1"/>
</dbReference>
<evidence type="ECO:0000256" key="3">
    <source>
        <dbReference type="ARBA" id="ARBA00023015"/>
    </source>
</evidence>
<feature type="compositionally biased region" description="Basic residues" evidence="7">
    <location>
        <begin position="151"/>
        <end position="162"/>
    </location>
</feature>
<dbReference type="EMBL" id="LWDG02000339">
    <property type="protein sequence ID" value="KAE8266403.1"/>
    <property type="molecule type" value="Genomic_DNA"/>
</dbReference>
<dbReference type="GO" id="GO:0000981">
    <property type="term" value="F:DNA-binding transcription factor activity, RNA polymerase II-specific"/>
    <property type="evidence" value="ECO:0007669"/>
    <property type="project" value="InterPro"/>
</dbReference>
<dbReference type="CDD" id="cd00067">
    <property type="entry name" value="GAL4"/>
    <property type="match status" value="1"/>
</dbReference>
<evidence type="ECO:0000313" key="11">
    <source>
        <dbReference type="Proteomes" id="UP000078113"/>
    </source>
</evidence>
<feature type="domain" description="Zn(2)-C6 fungal-type" evidence="8">
    <location>
        <begin position="75"/>
        <end position="105"/>
    </location>
</feature>
<feature type="compositionally biased region" description="Low complexity" evidence="7">
    <location>
        <begin position="378"/>
        <end position="399"/>
    </location>
</feature>
<dbReference type="SMART" id="SM00066">
    <property type="entry name" value="GAL4"/>
    <property type="match status" value="1"/>
</dbReference>
<evidence type="ECO:0000259" key="8">
    <source>
        <dbReference type="PROSITE" id="PS50048"/>
    </source>
</evidence>
<feature type="compositionally biased region" description="Low complexity" evidence="7">
    <location>
        <begin position="304"/>
        <end position="321"/>
    </location>
</feature>
<name>A0A8X7T3J8_9BASI</name>